<keyword evidence="5" id="KW-0934">Plastid</keyword>
<dbReference type="HAMAP" id="MF_01369_B">
    <property type="entry name" value="Ribosomal_uL23_B"/>
    <property type="match status" value="1"/>
</dbReference>
<dbReference type="GO" id="GO:0006412">
    <property type="term" value="P:translation"/>
    <property type="evidence" value="ECO:0007669"/>
    <property type="project" value="UniProtKB-UniRule"/>
</dbReference>
<keyword evidence="2 4" id="KW-0689">Ribosomal protein</keyword>
<dbReference type="GO" id="GO:0009507">
    <property type="term" value="C:chloroplast"/>
    <property type="evidence" value="ECO:0007669"/>
    <property type="project" value="UniProtKB-SubCell"/>
</dbReference>
<dbReference type="InterPro" id="IPR013025">
    <property type="entry name" value="Ribosomal_uL23-like"/>
</dbReference>
<dbReference type="GO" id="GO:0005840">
    <property type="term" value="C:ribosome"/>
    <property type="evidence" value="ECO:0007669"/>
    <property type="project" value="UniProtKB-KW"/>
</dbReference>
<keyword evidence="4" id="KW-0699">rRNA-binding</keyword>
<dbReference type="PANTHER" id="PTHR11620">
    <property type="entry name" value="60S RIBOSOMAL PROTEIN L23A"/>
    <property type="match status" value="1"/>
</dbReference>
<gene>
    <name evidence="4 5" type="primary">rpl23</name>
</gene>
<protein>
    <recommendedName>
        <fullName evidence="4">Large ribosomal subunit protein uL23c</fullName>
    </recommendedName>
</protein>
<keyword evidence="5" id="KW-0150">Chloroplast</keyword>
<evidence type="ECO:0000256" key="1">
    <source>
        <dbReference type="ARBA" id="ARBA00006700"/>
    </source>
</evidence>
<comment type="subunit">
    <text evidence="4">Part of the 50S ribosomal subunit.</text>
</comment>
<dbReference type="NCBIfam" id="NF004363">
    <property type="entry name" value="PRK05738.2-4"/>
    <property type="match status" value="1"/>
</dbReference>
<comment type="subcellular location">
    <subcellularLocation>
        <location evidence="4">Plastid</location>
        <location evidence="4">Chloroplast</location>
    </subcellularLocation>
</comment>
<name>A0A1Z1M0N8_9FLOR</name>
<evidence type="ECO:0000256" key="2">
    <source>
        <dbReference type="ARBA" id="ARBA00022980"/>
    </source>
</evidence>
<dbReference type="AlphaFoldDB" id="A0A1Z1M0N8"/>
<accession>A0A1Z1M0N8</accession>
<dbReference type="GO" id="GO:0019843">
    <property type="term" value="F:rRNA binding"/>
    <property type="evidence" value="ECO:0007669"/>
    <property type="project" value="UniProtKB-UniRule"/>
</dbReference>
<comment type="similarity">
    <text evidence="1 4">Belongs to the universal ribosomal protein uL23 family.</text>
</comment>
<keyword evidence="3 4" id="KW-0687">Ribonucleoprotein</keyword>
<dbReference type="InterPro" id="IPR012678">
    <property type="entry name" value="Ribosomal_uL23/eL15/eS24_sf"/>
</dbReference>
<dbReference type="GeneID" id="33353095"/>
<geneLocation type="chloroplast" evidence="5"/>
<comment type="function">
    <text evidence="4">Binds to 23S rRNA.</text>
</comment>
<evidence type="ECO:0000256" key="4">
    <source>
        <dbReference type="HAMAP-Rule" id="MF_01369"/>
    </source>
</evidence>
<dbReference type="Gene3D" id="3.30.70.330">
    <property type="match status" value="1"/>
</dbReference>
<keyword evidence="4" id="KW-0694">RNA-binding</keyword>
<sequence>MKSNNSKQELLNLVKYPIITDKTTKEIENNKYTFAVTRQSNKNKIKQAVEYIFDVKVKKVNTTTQVSKKKRVGKFIGNVTKYKKAIIELHENYSINLLEDNQTSL</sequence>
<evidence type="ECO:0000313" key="5">
    <source>
        <dbReference type="EMBL" id="ARW59629.1"/>
    </source>
</evidence>
<proteinExistence type="inferred from homology"/>
<dbReference type="InterPro" id="IPR012677">
    <property type="entry name" value="Nucleotide-bd_a/b_plait_sf"/>
</dbReference>
<dbReference type="EMBL" id="MF101409">
    <property type="protein sequence ID" value="ARW59629.1"/>
    <property type="molecule type" value="Genomic_DNA"/>
</dbReference>
<organism evidence="5">
    <name type="scientific">Platysiphonia delicata</name>
    <dbReference type="NCBI Taxonomy" id="2006979"/>
    <lineage>
        <taxon>Eukaryota</taxon>
        <taxon>Rhodophyta</taxon>
        <taxon>Florideophyceae</taxon>
        <taxon>Rhodymeniophycidae</taxon>
        <taxon>Ceramiales</taxon>
        <taxon>Delesseriaceae</taxon>
        <taxon>Platysiphonia</taxon>
    </lineage>
</organism>
<evidence type="ECO:0000256" key="3">
    <source>
        <dbReference type="ARBA" id="ARBA00023274"/>
    </source>
</evidence>
<dbReference type="Pfam" id="PF00276">
    <property type="entry name" value="Ribosomal_L23"/>
    <property type="match status" value="1"/>
</dbReference>
<dbReference type="GO" id="GO:1990904">
    <property type="term" value="C:ribonucleoprotein complex"/>
    <property type="evidence" value="ECO:0007669"/>
    <property type="project" value="UniProtKB-KW"/>
</dbReference>
<dbReference type="RefSeq" id="YP_009391485.1">
    <property type="nucleotide sequence ID" value="NC_035258.1"/>
</dbReference>
<dbReference type="SUPFAM" id="SSF54189">
    <property type="entry name" value="Ribosomal proteins S24e, L23 and L15e"/>
    <property type="match status" value="1"/>
</dbReference>
<dbReference type="GO" id="GO:0003735">
    <property type="term" value="F:structural constituent of ribosome"/>
    <property type="evidence" value="ECO:0007669"/>
    <property type="project" value="InterPro"/>
</dbReference>
<reference evidence="5" key="1">
    <citation type="journal article" date="2017" name="J. Phycol.">
        <title>Analysis of chloroplast genomes and a supermatrix inform reclassification of the Rhodomelaceae (Rhodophyta).</title>
        <authorList>
            <person name="Diaz-Tapia P."/>
            <person name="Maggs C.A."/>
            <person name="West J.A."/>
            <person name="Verbruggen H."/>
        </authorList>
    </citation>
    <scope>NUCLEOTIDE SEQUENCE</scope>
    <source>
        <strain evidence="5">HV1445</strain>
    </source>
</reference>